<comment type="caution">
    <text evidence="1">The sequence shown here is derived from an EMBL/GenBank/DDBJ whole genome shotgun (WGS) entry which is preliminary data.</text>
</comment>
<sequence>MSAPFIADQDFKNIDFTTTALQKAEYDNCTFINCNLSDCYLSMINFIDCQFIDCNLSNCKTSDTTLNNVKFINCKLLGMLFNDCNQLIMAINFENCQLDFASFYQLKLTNSLFTKCVFNKTEFTEANLSKSIFKDCDFRKAIFFNTNLEEADFTTAYNYIINPENNRIKGAKFSKDQIEGLLEHYKINIS</sequence>
<dbReference type="PANTHER" id="PTHR42999:SF1">
    <property type="entry name" value="PENTAPEPTIDE REPEAT-CONTAINING PROTEIN"/>
    <property type="match status" value="1"/>
</dbReference>
<dbReference type="Pfam" id="PF13599">
    <property type="entry name" value="Pentapeptide_4"/>
    <property type="match status" value="1"/>
</dbReference>
<proteinExistence type="predicted"/>
<dbReference type="Gene3D" id="2.160.20.80">
    <property type="entry name" value="E3 ubiquitin-protein ligase SopA"/>
    <property type="match status" value="1"/>
</dbReference>
<keyword evidence="2" id="KW-1185">Reference proteome</keyword>
<accession>A0ABS1WL20</accession>
<evidence type="ECO:0000313" key="1">
    <source>
        <dbReference type="EMBL" id="MBL7559806.1"/>
    </source>
</evidence>
<gene>
    <name evidence="1" type="ORF">JAO71_08325</name>
</gene>
<dbReference type="PANTHER" id="PTHR42999">
    <property type="entry name" value="ANTIBIOTIC RESISTANCE PROTEIN MCBG"/>
    <property type="match status" value="1"/>
</dbReference>
<organism evidence="1 2">
    <name type="scientific">Olleya sediminilitoris</name>
    <dbReference type="NCBI Taxonomy" id="2795739"/>
    <lineage>
        <taxon>Bacteria</taxon>
        <taxon>Pseudomonadati</taxon>
        <taxon>Bacteroidota</taxon>
        <taxon>Flavobacteriia</taxon>
        <taxon>Flavobacteriales</taxon>
        <taxon>Flavobacteriaceae</taxon>
    </lineage>
</organism>
<dbReference type="InterPro" id="IPR001646">
    <property type="entry name" value="5peptide_repeat"/>
</dbReference>
<dbReference type="EMBL" id="JAEMEF010000006">
    <property type="protein sequence ID" value="MBL7559806.1"/>
    <property type="molecule type" value="Genomic_DNA"/>
</dbReference>
<dbReference type="InterPro" id="IPR052949">
    <property type="entry name" value="PA_immunity-related"/>
</dbReference>
<reference evidence="1 2" key="1">
    <citation type="submission" date="2020-12" db="EMBL/GenBank/DDBJ databases">
        <title>Olleya sediminilitoris sp. nov., isolated from a tidal flat.</title>
        <authorList>
            <person name="Park S."/>
            <person name="Yoon J.-H."/>
        </authorList>
    </citation>
    <scope>NUCLEOTIDE SEQUENCE [LARGE SCALE GENOMIC DNA]</scope>
    <source>
        <strain evidence="1 2">YSTF-M6</strain>
    </source>
</reference>
<name>A0ABS1WL20_9FLAO</name>
<dbReference type="Proteomes" id="UP000605013">
    <property type="component" value="Unassembled WGS sequence"/>
</dbReference>
<protein>
    <submittedName>
        <fullName evidence="1">Pentapeptide repeat-containing protein</fullName>
    </submittedName>
</protein>
<dbReference type="RefSeq" id="WP_203000206.1">
    <property type="nucleotide sequence ID" value="NZ_JAEMEF010000006.1"/>
</dbReference>
<dbReference type="SUPFAM" id="SSF141571">
    <property type="entry name" value="Pentapeptide repeat-like"/>
    <property type="match status" value="1"/>
</dbReference>
<dbReference type="Pfam" id="PF00805">
    <property type="entry name" value="Pentapeptide"/>
    <property type="match status" value="1"/>
</dbReference>
<evidence type="ECO:0000313" key="2">
    <source>
        <dbReference type="Proteomes" id="UP000605013"/>
    </source>
</evidence>